<name>A0ABC8ULF3_9AQUA</name>
<accession>A0ABC8ULF3</accession>
<dbReference type="EMBL" id="CAUOFW020008168">
    <property type="protein sequence ID" value="CAK9181895.1"/>
    <property type="molecule type" value="Genomic_DNA"/>
</dbReference>
<proteinExistence type="predicted"/>
<sequence length="93" mass="10722">IGGPPKEEDRVFGEEETRDGSKEISTMVILVQGGRDRQNRGPISIIYLNGRLVLEEMEVWTWKRDLVSLFQELILCSRFQWLGSIHFSQSSLL</sequence>
<comment type="caution">
    <text evidence="1">The sequence shown here is derived from an EMBL/GenBank/DDBJ whole genome shotgun (WGS) entry which is preliminary data.</text>
</comment>
<gene>
    <name evidence="1" type="ORF">ILEXP_LOCUS52004</name>
</gene>
<dbReference type="AlphaFoldDB" id="A0ABC8ULF3"/>
<dbReference type="Proteomes" id="UP001642360">
    <property type="component" value="Unassembled WGS sequence"/>
</dbReference>
<keyword evidence="2" id="KW-1185">Reference proteome</keyword>
<evidence type="ECO:0000313" key="1">
    <source>
        <dbReference type="EMBL" id="CAK9181895.1"/>
    </source>
</evidence>
<reference evidence="1 2" key="1">
    <citation type="submission" date="2024-02" db="EMBL/GenBank/DDBJ databases">
        <authorList>
            <person name="Vignale AGUSTIN F."/>
            <person name="Sosa J E."/>
            <person name="Modenutti C."/>
        </authorList>
    </citation>
    <scope>NUCLEOTIDE SEQUENCE [LARGE SCALE GENOMIC DNA]</scope>
</reference>
<organism evidence="1 2">
    <name type="scientific">Ilex paraguariensis</name>
    <name type="common">yerba mate</name>
    <dbReference type="NCBI Taxonomy" id="185542"/>
    <lineage>
        <taxon>Eukaryota</taxon>
        <taxon>Viridiplantae</taxon>
        <taxon>Streptophyta</taxon>
        <taxon>Embryophyta</taxon>
        <taxon>Tracheophyta</taxon>
        <taxon>Spermatophyta</taxon>
        <taxon>Magnoliopsida</taxon>
        <taxon>eudicotyledons</taxon>
        <taxon>Gunneridae</taxon>
        <taxon>Pentapetalae</taxon>
        <taxon>asterids</taxon>
        <taxon>campanulids</taxon>
        <taxon>Aquifoliales</taxon>
        <taxon>Aquifoliaceae</taxon>
        <taxon>Ilex</taxon>
    </lineage>
</organism>
<evidence type="ECO:0000313" key="2">
    <source>
        <dbReference type="Proteomes" id="UP001642360"/>
    </source>
</evidence>
<feature type="non-terminal residue" evidence="1">
    <location>
        <position position="1"/>
    </location>
</feature>
<protein>
    <submittedName>
        <fullName evidence="1">Uncharacterized protein</fullName>
    </submittedName>
</protein>